<feature type="compositionally biased region" description="Basic and acidic residues" evidence="1">
    <location>
        <begin position="107"/>
        <end position="129"/>
    </location>
</feature>
<organism evidence="2 3">
    <name type="scientific">Daphnia pulex</name>
    <name type="common">Water flea</name>
    <dbReference type="NCBI Taxonomy" id="6669"/>
    <lineage>
        <taxon>Eukaryota</taxon>
        <taxon>Metazoa</taxon>
        <taxon>Ecdysozoa</taxon>
        <taxon>Arthropoda</taxon>
        <taxon>Crustacea</taxon>
        <taxon>Branchiopoda</taxon>
        <taxon>Diplostraca</taxon>
        <taxon>Cladocera</taxon>
        <taxon>Anomopoda</taxon>
        <taxon>Daphniidae</taxon>
        <taxon>Daphnia</taxon>
    </lineage>
</organism>
<dbReference type="Proteomes" id="UP000000305">
    <property type="component" value="Unassembled WGS sequence"/>
</dbReference>
<accession>E9GT05</accession>
<name>E9GT05_DAPPU</name>
<dbReference type="AlphaFoldDB" id="E9GT05"/>
<reference evidence="2 3" key="1">
    <citation type="journal article" date="2011" name="Science">
        <title>The ecoresponsive genome of Daphnia pulex.</title>
        <authorList>
            <person name="Colbourne J.K."/>
            <person name="Pfrender M.E."/>
            <person name="Gilbert D."/>
            <person name="Thomas W.K."/>
            <person name="Tucker A."/>
            <person name="Oakley T.H."/>
            <person name="Tokishita S."/>
            <person name="Aerts A."/>
            <person name="Arnold G.J."/>
            <person name="Basu M.K."/>
            <person name="Bauer D.J."/>
            <person name="Caceres C.E."/>
            <person name="Carmel L."/>
            <person name="Casola C."/>
            <person name="Choi J.H."/>
            <person name="Detter J.C."/>
            <person name="Dong Q."/>
            <person name="Dusheyko S."/>
            <person name="Eads B.D."/>
            <person name="Frohlich T."/>
            <person name="Geiler-Samerotte K.A."/>
            <person name="Gerlach D."/>
            <person name="Hatcher P."/>
            <person name="Jogdeo S."/>
            <person name="Krijgsveld J."/>
            <person name="Kriventseva E.V."/>
            <person name="Kultz D."/>
            <person name="Laforsch C."/>
            <person name="Lindquist E."/>
            <person name="Lopez J."/>
            <person name="Manak J.R."/>
            <person name="Muller J."/>
            <person name="Pangilinan J."/>
            <person name="Patwardhan R.P."/>
            <person name="Pitluck S."/>
            <person name="Pritham E.J."/>
            <person name="Rechtsteiner A."/>
            <person name="Rho M."/>
            <person name="Rogozin I.B."/>
            <person name="Sakarya O."/>
            <person name="Salamov A."/>
            <person name="Schaack S."/>
            <person name="Shapiro H."/>
            <person name="Shiga Y."/>
            <person name="Skalitzky C."/>
            <person name="Smith Z."/>
            <person name="Souvorov A."/>
            <person name="Sung W."/>
            <person name="Tang Z."/>
            <person name="Tsuchiya D."/>
            <person name="Tu H."/>
            <person name="Vos H."/>
            <person name="Wang M."/>
            <person name="Wolf Y.I."/>
            <person name="Yamagata H."/>
            <person name="Yamada T."/>
            <person name="Ye Y."/>
            <person name="Shaw J.R."/>
            <person name="Andrews J."/>
            <person name="Crease T.J."/>
            <person name="Tang H."/>
            <person name="Lucas S.M."/>
            <person name="Robertson H.M."/>
            <person name="Bork P."/>
            <person name="Koonin E.V."/>
            <person name="Zdobnov E.M."/>
            <person name="Grigoriev I.V."/>
            <person name="Lynch M."/>
            <person name="Boore J.L."/>
        </authorList>
    </citation>
    <scope>NUCLEOTIDE SEQUENCE [LARGE SCALE GENOMIC DNA]</scope>
</reference>
<evidence type="ECO:0000256" key="1">
    <source>
        <dbReference type="SAM" id="MobiDB-lite"/>
    </source>
</evidence>
<evidence type="ECO:0000313" key="3">
    <source>
        <dbReference type="Proteomes" id="UP000000305"/>
    </source>
</evidence>
<dbReference type="KEGG" id="dpx:DAPPUDRAFT_106236"/>
<dbReference type="HOGENOM" id="CLU_1344489_0_0_1"/>
<dbReference type="PhylomeDB" id="E9GT05"/>
<feature type="region of interest" description="Disordered" evidence="1">
    <location>
        <begin position="104"/>
        <end position="132"/>
    </location>
</feature>
<proteinExistence type="predicted"/>
<protein>
    <submittedName>
        <fullName evidence="2">Uncharacterized protein</fullName>
    </submittedName>
</protein>
<dbReference type="InParanoid" id="E9GT05"/>
<gene>
    <name evidence="2" type="ORF">DAPPUDRAFT_106236</name>
</gene>
<feature type="region of interest" description="Disordered" evidence="1">
    <location>
        <begin position="1"/>
        <end position="22"/>
    </location>
</feature>
<sequence length="204" mass="22851">MGPEDEANRRPHRKKPCGSETQIPPVIIKLTDGKFTFMTMHIAERMRIQNEFIGAIGEPRESTVLMGGDLAVVAHNKNQQADLMALKNIIGRPVLCSLPNSASAYRTGHEQGDKDPNGRHGGCEREAQPHRRKIRRRLKATIGKRQIPDQQEEPRYRLLGADEKLCQPNGCLATSVYATTPHQVVECYFNTLSHSKQTTNTNTD</sequence>
<dbReference type="EMBL" id="GL732563">
    <property type="protein sequence ID" value="EFX77356.1"/>
    <property type="molecule type" value="Genomic_DNA"/>
</dbReference>
<keyword evidence="3" id="KW-1185">Reference proteome</keyword>
<evidence type="ECO:0000313" key="2">
    <source>
        <dbReference type="EMBL" id="EFX77356.1"/>
    </source>
</evidence>